<sequence length="105" mass="11588">MVVKINAIEVGEGRGPELEDRFAKRAGEVEGQPGFLGFELLRPAKGETRYFVYTRWETEEDFQNWVKSSAFTRGHAQAAKDSKGTVAHGSALMEFEVVELVAPAG</sequence>
<dbReference type="PANTHER" id="PTHR34474:SF2">
    <property type="entry name" value="SIGNAL TRANSDUCTION PROTEIN TRAP"/>
    <property type="match status" value="1"/>
</dbReference>
<dbReference type="PANTHER" id="PTHR34474">
    <property type="entry name" value="SIGNAL TRANSDUCTION PROTEIN TRAP"/>
    <property type="match status" value="1"/>
</dbReference>
<evidence type="ECO:0000313" key="2">
    <source>
        <dbReference type="EMBL" id="MDA0164936.1"/>
    </source>
</evidence>
<dbReference type="SUPFAM" id="SSF54909">
    <property type="entry name" value="Dimeric alpha+beta barrel"/>
    <property type="match status" value="1"/>
</dbReference>
<dbReference type="GO" id="GO:0004497">
    <property type="term" value="F:monooxygenase activity"/>
    <property type="evidence" value="ECO:0007669"/>
    <property type="project" value="UniProtKB-KW"/>
</dbReference>
<name>A0A9X3N099_9ACTN</name>
<dbReference type="Pfam" id="PF03992">
    <property type="entry name" value="ABM"/>
    <property type="match status" value="1"/>
</dbReference>
<dbReference type="InterPro" id="IPR007138">
    <property type="entry name" value="ABM_dom"/>
</dbReference>
<keyword evidence="2" id="KW-0560">Oxidoreductase</keyword>
<organism evidence="2 3">
    <name type="scientific">Solirubrobacter ginsenosidimutans</name>
    <dbReference type="NCBI Taxonomy" id="490573"/>
    <lineage>
        <taxon>Bacteria</taxon>
        <taxon>Bacillati</taxon>
        <taxon>Actinomycetota</taxon>
        <taxon>Thermoleophilia</taxon>
        <taxon>Solirubrobacterales</taxon>
        <taxon>Solirubrobacteraceae</taxon>
        <taxon>Solirubrobacter</taxon>
    </lineage>
</organism>
<comment type="caution">
    <text evidence="2">The sequence shown here is derived from an EMBL/GenBank/DDBJ whole genome shotgun (WGS) entry which is preliminary data.</text>
</comment>
<feature type="domain" description="ABM" evidence="1">
    <location>
        <begin position="2"/>
        <end position="95"/>
    </location>
</feature>
<dbReference type="InterPro" id="IPR011008">
    <property type="entry name" value="Dimeric_a/b-barrel"/>
</dbReference>
<dbReference type="AlphaFoldDB" id="A0A9X3N099"/>
<keyword evidence="2" id="KW-0503">Monooxygenase</keyword>
<dbReference type="EMBL" id="JAPDOD010000039">
    <property type="protein sequence ID" value="MDA0164936.1"/>
    <property type="molecule type" value="Genomic_DNA"/>
</dbReference>
<dbReference type="RefSeq" id="WP_270044190.1">
    <property type="nucleotide sequence ID" value="NZ_JAPDOD010000039.1"/>
</dbReference>
<protein>
    <submittedName>
        <fullName evidence="2">Antibiotic biosynthesis monooxygenase</fullName>
    </submittedName>
</protein>
<reference evidence="2" key="1">
    <citation type="submission" date="2022-10" db="EMBL/GenBank/DDBJ databases">
        <title>The WGS of Solirubrobacter ginsenosidimutans DSM 21036.</title>
        <authorList>
            <person name="Jiang Z."/>
        </authorList>
    </citation>
    <scope>NUCLEOTIDE SEQUENCE</scope>
    <source>
        <strain evidence="2">DSM 21036</strain>
    </source>
</reference>
<proteinExistence type="predicted"/>
<dbReference type="Gene3D" id="3.30.70.100">
    <property type="match status" value="1"/>
</dbReference>
<evidence type="ECO:0000313" key="3">
    <source>
        <dbReference type="Proteomes" id="UP001149140"/>
    </source>
</evidence>
<keyword evidence="3" id="KW-1185">Reference proteome</keyword>
<dbReference type="PROSITE" id="PS51725">
    <property type="entry name" value="ABM"/>
    <property type="match status" value="1"/>
</dbReference>
<evidence type="ECO:0000259" key="1">
    <source>
        <dbReference type="PROSITE" id="PS51725"/>
    </source>
</evidence>
<gene>
    <name evidence="2" type="ORF">OM076_31995</name>
</gene>
<dbReference type="Proteomes" id="UP001149140">
    <property type="component" value="Unassembled WGS sequence"/>
</dbReference>
<dbReference type="InterPro" id="IPR050404">
    <property type="entry name" value="Heme-degrading_MO"/>
</dbReference>
<accession>A0A9X3N099</accession>